<dbReference type="PANTHER" id="PTHR21237">
    <property type="entry name" value="GRPE PROTEIN"/>
    <property type="match status" value="1"/>
</dbReference>
<dbReference type="GO" id="GO:0005737">
    <property type="term" value="C:cytoplasm"/>
    <property type="evidence" value="ECO:0007669"/>
    <property type="project" value="UniProtKB-SubCell"/>
</dbReference>
<evidence type="ECO:0000256" key="4">
    <source>
        <dbReference type="ARBA" id="ARBA00022490"/>
    </source>
</evidence>
<evidence type="ECO:0000256" key="11">
    <source>
        <dbReference type="RuleBase" id="RU000639"/>
    </source>
</evidence>
<dbReference type="AlphaFoldDB" id="A0A7C4VRV3"/>
<dbReference type="NCBIfam" id="NF010748">
    <property type="entry name" value="PRK14150.1"/>
    <property type="match status" value="1"/>
</dbReference>
<evidence type="ECO:0000256" key="1">
    <source>
        <dbReference type="ARBA" id="ARBA00004496"/>
    </source>
</evidence>
<dbReference type="InterPro" id="IPR000740">
    <property type="entry name" value="GrpE"/>
</dbReference>
<dbReference type="FunFam" id="2.30.22.10:FF:000001">
    <property type="entry name" value="Protein GrpE"/>
    <property type="match status" value="1"/>
</dbReference>
<evidence type="ECO:0000256" key="12">
    <source>
        <dbReference type="RuleBase" id="RU004478"/>
    </source>
</evidence>
<dbReference type="Gene3D" id="2.30.22.10">
    <property type="entry name" value="Head domain of nucleotide exchange factor GrpE"/>
    <property type="match status" value="1"/>
</dbReference>
<dbReference type="InterPro" id="IPR013805">
    <property type="entry name" value="GrpE_CC"/>
</dbReference>
<name>A0A7C4VRV3_9BACT</name>
<dbReference type="Gene3D" id="3.90.20.20">
    <property type="match status" value="1"/>
</dbReference>
<dbReference type="GO" id="GO:0051082">
    <property type="term" value="F:unfolded protein binding"/>
    <property type="evidence" value="ECO:0007669"/>
    <property type="project" value="TreeGrafter"/>
</dbReference>
<comment type="function">
    <text evidence="7 10 11">Participates actively in the response to hyperosmotic and heat shock by preventing the aggregation of stress-denatured proteins, in association with DnaK and GrpE. It is the nucleotide exchange factor for DnaK and may function as a thermosensor. Unfolded proteins bind initially to DnaJ; upon interaction with the DnaJ-bound protein, DnaK hydrolyzes its bound ATP, resulting in the formation of a stable complex. GrpE releases ADP from DnaK; ATP binding to DnaK triggers the release of the substrate protein, thus completing the reaction cycle. Several rounds of ATP-dependent interactions between DnaJ, DnaK and GrpE are required for fully efficient folding.</text>
</comment>
<reference evidence="14" key="1">
    <citation type="journal article" date="2020" name="mSystems">
        <title>Genome- and Community-Level Interaction Insights into Carbon Utilization and Element Cycling Functions of Hydrothermarchaeota in Hydrothermal Sediment.</title>
        <authorList>
            <person name="Zhou Z."/>
            <person name="Liu Y."/>
            <person name="Xu W."/>
            <person name="Pan J."/>
            <person name="Luo Z.H."/>
            <person name="Li M."/>
        </authorList>
    </citation>
    <scope>NUCLEOTIDE SEQUENCE [LARGE SCALE GENOMIC DNA]</scope>
    <source>
        <strain evidence="14">SpSt-477</strain>
    </source>
</reference>
<dbReference type="PANTHER" id="PTHR21237:SF23">
    <property type="entry name" value="GRPE PROTEIN HOMOLOG, MITOCHONDRIAL"/>
    <property type="match status" value="1"/>
</dbReference>
<sequence length="204" mass="23634">MDRRRMYRMTTTPETNTVNDKPEAVLEQSEGNREVCPESQVVETTEGLDLEERCQKAEEEAKNMFDRLLRVSAEFDNYKKRCSREMEEFRKYANEAILSELLIVVDNLERAIDAGERSLGRDHELLKGVEMTLREMMRIFEKFSVKPVESVGKDFNPAFHQAVMQETSDQFPENTVVKEFQKGYLLHDRLLRPAMVAVSSGSKS</sequence>
<dbReference type="SUPFAM" id="SSF51064">
    <property type="entry name" value="Head domain of nucleotide exchange factor GrpE"/>
    <property type="match status" value="1"/>
</dbReference>
<proteinExistence type="inferred from homology"/>
<comment type="subunit">
    <text evidence="3 10">Homodimer.</text>
</comment>
<dbReference type="NCBIfam" id="NF010738">
    <property type="entry name" value="PRK14140.1"/>
    <property type="match status" value="1"/>
</dbReference>
<dbReference type="Pfam" id="PF01025">
    <property type="entry name" value="GrpE"/>
    <property type="match status" value="1"/>
</dbReference>
<dbReference type="SUPFAM" id="SSF58014">
    <property type="entry name" value="Coiled-coil domain of nucleotide exchange factor GrpE"/>
    <property type="match status" value="1"/>
</dbReference>
<evidence type="ECO:0000256" key="9">
    <source>
        <dbReference type="ARBA" id="ARBA00076414"/>
    </source>
</evidence>
<evidence type="ECO:0000313" key="14">
    <source>
        <dbReference type="EMBL" id="HGU34349.1"/>
    </source>
</evidence>
<evidence type="ECO:0000256" key="13">
    <source>
        <dbReference type="SAM" id="Coils"/>
    </source>
</evidence>
<keyword evidence="13" id="KW-0175">Coiled coil</keyword>
<gene>
    <name evidence="10 14" type="primary">grpE</name>
    <name evidence="14" type="ORF">ENS29_16110</name>
</gene>
<keyword evidence="6 10" id="KW-0143">Chaperone</keyword>
<dbReference type="InterPro" id="IPR009012">
    <property type="entry name" value="GrpE_head"/>
</dbReference>
<evidence type="ECO:0000256" key="2">
    <source>
        <dbReference type="ARBA" id="ARBA00009054"/>
    </source>
</evidence>
<comment type="similarity">
    <text evidence="2 10 12">Belongs to the GrpE family.</text>
</comment>
<dbReference type="GO" id="GO:0006457">
    <property type="term" value="P:protein folding"/>
    <property type="evidence" value="ECO:0007669"/>
    <property type="project" value="InterPro"/>
</dbReference>
<comment type="caution">
    <text evidence="14">The sequence shown here is derived from an EMBL/GenBank/DDBJ whole genome shotgun (WGS) entry which is preliminary data.</text>
</comment>
<dbReference type="EMBL" id="DSUH01000369">
    <property type="protein sequence ID" value="HGU34349.1"/>
    <property type="molecule type" value="Genomic_DNA"/>
</dbReference>
<keyword evidence="4 10" id="KW-0963">Cytoplasm</keyword>
<dbReference type="GO" id="GO:0000774">
    <property type="term" value="F:adenyl-nucleotide exchange factor activity"/>
    <property type="evidence" value="ECO:0007669"/>
    <property type="project" value="InterPro"/>
</dbReference>
<protein>
    <recommendedName>
        <fullName evidence="8 10">Protein GrpE</fullName>
    </recommendedName>
    <alternativeName>
        <fullName evidence="9 10">HSP-70 cofactor</fullName>
    </alternativeName>
</protein>
<dbReference type="CDD" id="cd00446">
    <property type="entry name" value="GrpE"/>
    <property type="match status" value="1"/>
</dbReference>
<dbReference type="GO" id="GO:0051087">
    <property type="term" value="F:protein-folding chaperone binding"/>
    <property type="evidence" value="ECO:0007669"/>
    <property type="project" value="InterPro"/>
</dbReference>
<dbReference type="PROSITE" id="PS01071">
    <property type="entry name" value="GRPE"/>
    <property type="match status" value="1"/>
</dbReference>
<evidence type="ECO:0000256" key="10">
    <source>
        <dbReference type="HAMAP-Rule" id="MF_01151"/>
    </source>
</evidence>
<dbReference type="HAMAP" id="MF_01151">
    <property type="entry name" value="GrpE"/>
    <property type="match status" value="1"/>
</dbReference>
<keyword evidence="5 10" id="KW-0346">Stress response</keyword>
<dbReference type="GO" id="GO:0042803">
    <property type="term" value="F:protein homodimerization activity"/>
    <property type="evidence" value="ECO:0007669"/>
    <property type="project" value="InterPro"/>
</dbReference>
<evidence type="ECO:0000256" key="8">
    <source>
        <dbReference type="ARBA" id="ARBA00072274"/>
    </source>
</evidence>
<accession>A0A7C4VRV3</accession>
<dbReference type="PRINTS" id="PR00773">
    <property type="entry name" value="GRPEPROTEIN"/>
</dbReference>
<evidence type="ECO:0000256" key="3">
    <source>
        <dbReference type="ARBA" id="ARBA00011738"/>
    </source>
</evidence>
<evidence type="ECO:0000256" key="6">
    <source>
        <dbReference type="ARBA" id="ARBA00023186"/>
    </source>
</evidence>
<comment type="subcellular location">
    <subcellularLocation>
        <location evidence="1 10">Cytoplasm</location>
    </subcellularLocation>
</comment>
<evidence type="ECO:0000256" key="5">
    <source>
        <dbReference type="ARBA" id="ARBA00023016"/>
    </source>
</evidence>
<organism evidence="14">
    <name type="scientific">Desulfatirhabdium butyrativorans</name>
    <dbReference type="NCBI Taxonomy" id="340467"/>
    <lineage>
        <taxon>Bacteria</taxon>
        <taxon>Pseudomonadati</taxon>
        <taxon>Thermodesulfobacteriota</taxon>
        <taxon>Desulfobacteria</taxon>
        <taxon>Desulfobacterales</taxon>
        <taxon>Desulfatirhabdiaceae</taxon>
        <taxon>Desulfatirhabdium</taxon>
    </lineage>
</organism>
<evidence type="ECO:0000256" key="7">
    <source>
        <dbReference type="ARBA" id="ARBA00053401"/>
    </source>
</evidence>
<feature type="coiled-coil region" evidence="13">
    <location>
        <begin position="47"/>
        <end position="74"/>
    </location>
</feature>